<dbReference type="GO" id="GO:0003676">
    <property type="term" value="F:nucleic acid binding"/>
    <property type="evidence" value="ECO:0007669"/>
    <property type="project" value="InterPro"/>
</dbReference>
<feature type="compositionally biased region" description="Basic and acidic residues" evidence="2">
    <location>
        <begin position="171"/>
        <end position="190"/>
    </location>
</feature>
<accession>A0A6P6NRS1</accession>
<feature type="region of interest" description="Disordered" evidence="2">
    <location>
        <begin position="86"/>
        <end position="207"/>
    </location>
</feature>
<dbReference type="KEGG" id="caua:113088643"/>
<dbReference type="InterPro" id="IPR001878">
    <property type="entry name" value="Znf_CCHC"/>
</dbReference>
<protein>
    <submittedName>
        <fullName evidence="5">Uncharacterized protein LOC113088643</fullName>
    </submittedName>
</protein>
<keyword evidence="4" id="KW-1185">Reference proteome</keyword>
<name>A0A6P6NRS1_CARAU</name>
<dbReference type="SUPFAM" id="SSF57756">
    <property type="entry name" value="Retrovirus zinc finger-like domains"/>
    <property type="match status" value="1"/>
</dbReference>
<evidence type="ECO:0000313" key="4">
    <source>
        <dbReference type="Proteomes" id="UP000515129"/>
    </source>
</evidence>
<keyword evidence="1" id="KW-0863">Zinc-finger</keyword>
<dbReference type="PROSITE" id="PS50158">
    <property type="entry name" value="ZF_CCHC"/>
    <property type="match status" value="1"/>
</dbReference>
<dbReference type="AlphaFoldDB" id="A0A6P6NRS1"/>
<gene>
    <name evidence="5" type="primary">LOC113088643</name>
</gene>
<proteinExistence type="predicted"/>
<dbReference type="RefSeq" id="XP_026111577.1">
    <property type="nucleotide sequence ID" value="XM_026255792.1"/>
</dbReference>
<keyword evidence="1" id="KW-0479">Metal-binding</keyword>
<organism evidence="4 5">
    <name type="scientific">Carassius auratus</name>
    <name type="common">Goldfish</name>
    <dbReference type="NCBI Taxonomy" id="7957"/>
    <lineage>
        <taxon>Eukaryota</taxon>
        <taxon>Metazoa</taxon>
        <taxon>Chordata</taxon>
        <taxon>Craniata</taxon>
        <taxon>Vertebrata</taxon>
        <taxon>Euteleostomi</taxon>
        <taxon>Actinopterygii</taxon>
        <taxon>Neopterygii</taxon>
        <taxon>Teleostei</taxon>
        <taxon>Ostariophysi</taxon>
        <taxon>Cypriniformes</taxon>
        <taxon>Cyprinidae</taxon>
        <taxon>Cyprininae</taxon>
        <taxon>Carassius</taxon>
    </lineage>
</organism>
<evidence type="ECO:0000259" key="3">
    <source>
        <dbReference type="PROSITE" id="PS50158"/>
    </source>
</evidence>
<evidence type="ECO:0000313" key="5">
    <source>
        <dbReference type="RefSeq" id="XP_026111577.1"/>
    </source>
</evidence>
<sequence length="277" mass="29711">MIPLGCKSPEIRHVMSFRRQALMILNSQSDPLNLSAKLSIEGKDYTVFISSESMKCFFCGDFGHVRQTCPKRDKPVPALENIERAAGADDAATAGASEPQPDGAISAPGDLPEGTGVLEASGDGPKEAVEEEAGPSHAPAETQPETSSGQVGLQPMPETDLFCDGGQAQPDKMESDTTTEELFKQSKDDFSSQASLDLVDDSENEHDDTDLMSNYGEDSELISGGDSAVNMRSRLPLQILLYATVIRSLKVVSKRGSGQLWRVLSVLVEFCVIASEP</sequence>
<reference evidence="5" key="1">
    <citation type="submission" date="2025-08" db="UniProtKB">
        <authorList>
            <consortium name="RefSeq"/>
        </authorList>
    </citation>
    <scope>IDENTIFICATION</scope>
    <source>
        <strain evidence="5">Wakin</strain>
        <tissue evidence="5">Muscle</tissue>
    </source>
</reference>
<dbReference type="OrthoDB" id="8961543at2759"/>
<evidence type="ECO:0000256" key="1">
    <source>
        <dbReference type="PROSITE-ProRule" id="PRU00047"/>
    </source>
</evidence>
<feature type="domain" description="CCHC-type" evidence="3">
    <location>
        <begin position="55"/>
        <end position="71"/>
    </location>
</feature>
<keyword evidence="1" id="KW-0862">Zinc</keyword>
<dbReference type="GO" id="GO:0008270">
    <property type="term" value="F:zinc ion binding"/>
    <property type="evidence" value="ECO:0007669"/>
    <property type="project" value="UniProtKB-KW"/>
</dbReference>
<evidence type="ECO:0000256" key="2">
    <source>
        <dbReference type="SAM" id="MobiDB-lite"/>
    </source>
</evidence>
<dbReference type="InterPro" id="IPR036875">
    <property type="entry name" value="Znf_CCHC_sf"/>
</dbReference>
<feature type="compositionally biased region" description="Acidic residues" evidence="2">
    <location>
        <begin position="198"/>
        <end position="207"/>
    </location>
</feature>
<dbReference type="GeneID" id="113088643"/>
<dbReference type="Proteomes" id="UP000515129">
    <property type="component" value="Unplaced"/>
</dbReference>